<evidence type="ECO:0000313" key="2">
    <source>
        <dbReference type="EMBL" id="PVW16504.1"/>
    </source>
</evidence>
<keyword evidence="3" id="KW-1185">Reference proteome</keyword>
<dbReference type="OrthoDB" id="824753at2"/>
<evidence type="ECO:0000256" key="1">
    <source>
        <dbReference type="SAM" id="Coils"/>
    </source>
</evidence>
<dbReference type="RefSeq" id="WP_116693516.1">
    <property type="nucleotide sequence ID" value="NZ_QEHR01000002.1"/>
</dbReference>
<dbReference type="InterPro" id="IPR009959">
    <property type="entry name" value="Cyclase_SnoaL-like"/>
</dbReference>
<dbReference type="InterPro" id="IPR032710">
    <property type="entry name" value="NTF2-like_dom_sf"/>
</dbReference>
<dbReference type="AlphaFoldDB" id="A0A2U0I613"/>
<dbReference type="Pfam" id="PF07366">
    <property type="entry name" value="SnoaL"/>
    <property type="match status" value="1"/>
</dbReference>
<organism evidence="2 3">
    <name type="scientific">Marixanthomonas spongiae</name>
    <dbReference type="NCBI Taxonomy" id="2174845"/>
    <lineage>
        <taxon>Bacteria</taxon>
        <taxon>Pseudomonadati</taxon>
        <taxon>Bacteroidota</taxon>
        <taxon>Flavobacteriia</taxon>
        <taxon>Flavobacteriales</taxon>
        <taxon>Flavobacteriaceae</taxon>
        <taxon>Marixanthomonas</taxon>
    </lineage>
</organism>
<comment type="caution">
    <text evidence="2">The sequence shown here is derived from an EMBL/GenBank/DDBJ whole genome shotgun (WGS) entry which is preliminary data.</text>
</comment>
<accession>A0A2U0I613</accession>
<proteinExistence type="predicted"/>
<dbReference type="Proteomes" id="UP000245962">
    <property type="component" value="Unassembled WGS sequence"/>
</dbReference>
<reference evidence="2 3" key="1">
    <citation type="submission" date="2018-04" db="EMBL/GenBank/DDBJ databases">
        <title>Marixanthomonas spongiae HN-E44 sp. nov., isolated from a marine sponge.</title>
        <authorList>
            <person name="Luo L."/>
            <person name="Zhuang L."/>
        </authorList>
    </citation>
    <scope>NUCLEOTIDE SEQUENCE [LARGE SCALE GENOMIC DNA]</scope>
    <source>
        <strain evidence="2 3">HN-E44</strain>
    </source>
</reference>
<protein>
    <submittedName>
        <fullName evidence="2">Nuclear transport factor 2 family protein</fullName>
    </submittedName>
</protein>
<evidence type="ECO:0000313" key="3">
    <source>
        <dbReference type="Proteomes" id="UP000245962"/>
    </source>
</evidence>
<keyword evidence="1" id="KW-0175">Coiled coil</keyword>
<gene>
    <name evidence="2" type="ORF">DDV96_04435</name>
</gene>
<dbReference type="PROSITE" id="PS51257">
    <property type="entry name" value="PROKAR_LIPOPROTEIN"/>
    <property type="match status" value="1"/>
</dbReference>
<feature type="coiled-coil region" evidence="1">
    <location>
        <begin position="151"/>
        <end position="178"/>
    </location>
</feature>
<name>A0A2U0I613_9FLAO</name>
<dbReference type="GO" id="GO:0030638">
    <property type="term" value="P:polyketide metabolic process"/>
    <property type="evidence" value="ECO:0007669"/>
    <property type="project" value="InterPro"/>
</dbReference>
<dbReference type="SUPFAM" id="SSF54427">
    <property type="entry name" value="NTF2-like"/>
    <property type="match status" value="1"/>
</dbReference>
<dbReference type="EMBL" id="QEHR01000002">
    <property type="protein sequence ID" value="PVW16504.1"/>
    <property type="molecule type" value="Genomic_DNA"/>
</dbReference>
<sequence length="178" mass="20960">MRKILLLGLAIVFITSCESNMKQRYTQQSPEIETYKQVIDAYENQDWDALTSHYADTAKIMYNKQEKDGMTKKQLLKMHKEDAEAFNSWEFLNGESEYEMVVTDRGETWVNFWGIWKGDFKPTQKTYTIPAHYTARFVDGKIVKEFGYWDLSALLMDLQQIEQQKELAKNKESDLEAQ</sequence>
<dbReference type="Gene3D" id="3.10.450.50">
    <property type="match status" value="1"/>
</dbReference>